<dbReference type="AlphaFoldDB" id="A0A846M724"/>
<feature type="region of interest" description="Disordered" evidence="1">
    <location>
        <begin position="285"/>
        <end position="321"/>
    </location>
</feature>
<comment type="caution">
    <text evidence="2">The sequence shown here is derived from an EMBL/GenBank/DDBJ whole genome shotgun (WGS) entry which is preliminary data.</text>
</comment>
<keyword evidence="3" id="KW-1185">Reference proteome</keyword>
<proteinExistence type="predicted"/>
<name>A0A846M724_9SPHN</name>
<feature type="region of interest" description="Disordered" evidence="1">
    <location>
        <begin position="12"/>
        <end position="31"/>
    </location>
</feature>
<protein>
    <submittedName>
        <fullName evidence="2">Uncharacterized protein</fullName>
    </submittedName>
</protein>
<accession>A0A846M724</accession>
<reference evidence="2 3" key="1">
    <citation type="submission" date="2020-03" db="EMBL/GenBank/DDBJ databases">
        <title>Genomic Encyclopedia of Type Strains, Phase IV (KMG-IV): sequencing the most valuable type-strain genomes for metagenomic binning, comparative biology and taxonomic classification.</title>
        <authorList>
            <person name="Goeker M."/>
        </authorList>
    </citation>
    <scope>NUCLEOTIDE SEQUENCE [LARGE SCALE GENOMIC DNA]</scope>
    <source>
        <strain evidence="2 3">DSM 21299</strain>
    </source>
</reference>
<sequence length="321" mass="34492">MPTTLARLMQNNPALQSPQQSLQQPMQEPQRQMSLADYLQAPLTNEPLKNAIMPGDQPGIPELPTMPGVKKPGAFSKDGVGWKVMGIVGDALQSMGGGRPTYMPYVQGIEEQVRQDKARLTEMQERARVDASKPDYFTVGRNRVRFDPTTQQSQTVYEAPADFEEYAGVLGLQPGTDEYNEAVQDYVLRSNGPTAQDGREGLEGVRQDNRVSLEAVRQGNRMTLRGMPTYANLHPRPTAGRSGGGNGGGSPRTTGNVYAPILAKIAAGKGLTPGEQQVIGMYGRGGRGGKPAAPSTSTGPVATDGKGNKVQWNGKAWVSVR</sequence>
<dbReference type="RefSeq" id="WP_167303116.1">
    <property type="nucleotide sequence ID" value="NZ_JAASQR010000002.1"/>
</dbReference>
<dbReference type="Proteomes" id="UP000576821">
    <property type="component" value="Unassembled WGS sequence"/>
</dbReference>
<feature type="region of interest" description="Disordered" evidence="1">
    <location>
        <begin position="227"/>
        <end position="253"/>
    </location>
</feature>
<feature type="compositionally biased region" description="Gly residues" evidence="1">
    <location>
        <begin position="241"/>
        <end position="250"/>
    </location>
</feature>
<feature type="compositionally biased region" description="Low complexity" evidence="1">
    <location>
        <begin position="15"/>
        <end position="31"/>
    </location>
</feature>
<evidence type="ECO:0000313" key="3">
    <source>
        <dbReference type="Proteomes" id="UP000576821"/>
    </source>
</evidence>
<evidence type="ECO:0000313" key="2">
    <source>
        <dbReference type="EMBL" id="NIJ16500.1"/>
    </source>
</evidence>
<dbReference type="EMBL" id="JAASQR010000002">
    <property type="protein sequence ID" value="NIJ16500.1"/>
    <property type="molecule type" value="Genomic_DNA"/>
</dbReference>
<gene>
    <name evidence="2" type="ORF">FHS54_001466</name>
</gene>
<evidence type="ECO:0000256" key="1">
    <source>
        <dbReference type="SAM" id="MobiDB-lite"/>
    </source>
</evidence>
<organism evidence="2 3">
    <name type="scientific">Sphingobium vermicomposti</name>
    <dbReference type="NCBI Taxonomy" id="529005"/>
    <lineage>
        <taxon>Bacteria</taxon>
        <taxon>Pseudomonadati</taxon>
        <taxon>Pseudomonadota</taxon>
        <taxon>Alphaproteobacteria</taxon>
        <taxon>Sphingomonadales</taxon>
        <taxon>Sphingomonadaceae</taxon>
        <taxon>Sphingobium</taxon>
    </lineage>
</organism>